<comment type="caution">
    <text evidence="2">The sequence shown here is derived from an EMBL/GenBank/DDBJ whole genome shotgun (WGS) entry which is preliminary data.</text>
</comment>
<sequence>MRVTRQRISLQRKLPWKVSQHNIQHPGASSKRNFMPFPRNSGRMNWATATLEGTSTSSFEKTRLPQNHGKDQKSCLKRDMAHSQLTLRDLVSEPPIAVVVQSWEPLCNSQPAAALQAHIILPSLKRP</sequence>
<gene>
    <name evidence="2" type="ORF">AVEN_181204_1</name>
</gene>
<dbReference type="EMBL" id="BGPR01001144">
    <property type="protein sequence ID" value="GBM46624.1"/>
    <property type="molecule type" value="Genomic_DNA"/>
</dbReference>
<accession>A0A4Y2G418</accession>
<dbReference type="Proteomes" id="UP000499080">
    <property type="component" value="Unassembled WGS sequence"/>
</dbReference>
<keyword evidence="3" id="KW-1185">Reference proteome</keyword>
<dbReference type="AlphaFoldDB" id="A0A4Y2G418"/>
<proteinExistence type="predicted"/>
<feature type="compositionally biased region" description="Basic and acidic residues" evidence="1">
    <location>
        <begin position="60"/>
        <end position="74"/>
    </location>
</feature>
<organism evidence="2 3">
    <name type="scientific">Araneus ventricosus</name>
    <name type="common">Orbweaver spider</name>
    <name type="synonym">Epeira ventricosa</name>
    <dbReference type="NCBI Taxonomy" id="182803"/>
    <lineage>
        <taxon>Eukaryota</taxon>
        <taxon>Metazoa</taxon>
        <taxon>Ecdysozoa</taxon>
        <taxon>Arthropoda</taxon>
        <taxon>Chelicerata</taxon>
        <taxon>Arachnida</taxon>
        <taxon>Araneae</taxon>
        <taxon>Araneomorphae</taxon>
        <taxon>Entelegynae</taxon>
        <taxon>Araneoidea</taxon>
        <taxon>Araneidae</taxon>
        <taxon>Araneus</taxon>
    </lineage>
</organism>
<evidence type="ECO:0000313" key="3">
    <source>
        <dbReference type="Proteomes" id="UP000499080"/>
    </source>
</evidence>
<evidence type="ECO:0000256" key="1">
    <source>
        <dbReference type="SAM" id="MobiDB-lite"/>
    </source>
</evidence>
<name>A0A4Y2G418_ARAVE</name>
<feature type="region of interest" description="Disordered" evidence="1">
    <location>
        <begin position="54"/>
        <end position="74"/>
    </location>
</feature>
<protein>
    <submittedName>
        <fullName evidence="2">Uncharacterized protein</fullName>
    </submittedName>
</protein>
<evidence type="ECO:0000313" key="2">
    <source>
        <dbReference type="EMBL" id="GBM46624.1"/>
    </source>
</evidence>
<reference evidence="2 3" key="1">
    <citation type="journal article" date="2019" name="Sci. Rep.">
        <title>Orb-weaving spider Araneus ventricosus genome elucidates the spidroin gene catalogue.</title>
        <authorList>
            <person name="Kono N."/>
            <person name="Nakamura H."/>
            <person name="Ohtoshi R."/>
            <person name="Moran D.A.P."/>
            <person name="Shinohara A."/>
            <person name="Yoshida Y."/>
            <person name="Fujiwara M."/>
            <person name="Mori M."/>
            <person name="Tomita M."/>
            <person name="Arakawa K."/>
        </authorList>
    </citation>
    <scope>NUCLEOTIDE SEQUENCE [LARGE SCALE GENOMIC DNA]</scope>
</reference>